<dbReference type="Gene3D" id="3.40.50.80">
    <property type="entry name" value="Nucleotide-binding domain of ferredoxin-NADP reductase (FNR) module"/>
    <property type="match status" value="1"/>
</dbReference>
<dbReference type="STRING" id="1419482.SAMN05444266_101209"/>
<dbReference type="PRINTS" id="PR00409">
    <property type="entry name" value="PHDIOXRDTASE"/>
</dbReference>
<dbReference type="SUPFAM" id="SSF63380">
    <property type="entry name" value="Riboflavin synthase domain-like"/>
    <property type="match status" value="1"/>
</dbReference>
<reference evidence="2 3" key="1">
    <citation type="submission" date="2016-11" db="EMBL/GenBank/DDBJ databases">
        <authorList>
            <person name="Jaros S."/>
            <person name="Januszkiewicz K."/>
            <person name="Wedrychowicz H."/>
        </authorList>
    </citation>
    <scope>NUCLEOTIDE SEQUENCE [LARGE SCALE GENOMIC DNA]</scope>
    <source>
        <strain evidence="2 3">DSM 27406</strain>
    </source>
</reference>
<dbReference type="InterPro" id="IPR017938">
    <property type="entry name" value="Riboflavin_synthase-like_b-brl"/>
</dbReference>
<dbReference type="Gene3D" id="2.40.30.10">
    <property type="entry name" value="Translation factors"/>
    <property type="match status" value="1"/>
</dbReference>
<keyword evidence="3" id="KW-1185">Reference proteome</keyword>
<dbReference type="InterPro" id="IPR001433">
    <property type="entry name" value="OxRdtase_FAD/NAD-bd"/>
</dbReference>
<dbReference type="AlphaFoldDB" id="A0A1M6VHQ6"/>
<feature type="domain" description="FAD-binding FR-type" evidence="1">
    <location>
        <begin position="1"/>
        <end position="102"/>
    </location>
</feature>
<dbReference type="InterPro" id="IPR017927">
    <property type="entry name" value="FAD-bd_FR_type"/>
</dbReference>
<accession>A0A1M6VHQ6</accession>
<dbReference type="OrthoDB" id="9789468at2"/>
<dbReference type="EMBL" id="FRBL01000001">
    <property type="protein sequence ID" value="SHK80885.1"/>
    <property type="molecule type" value="Genomic_DNA"/>
</dbReference>
<sequence>MESHIVKILSVTPVTHDVKRFKVAKPHGYTFVPGQATEVAVNKPGWQHHKRPFTFTSLNEWDHLEFTIKIYPERTGVTDQLGQCLPGDELVLHDVWGAIHYKGPGVFLAGGAGVTPFIAIFRQLQQDGLLAGNTLICSNKTLADIILKDEFEKMLGDRFINTLTQEENPAYDHHKIDEAYLKEKITDFNQHFYICGPDPMVAALKELLTRLAGNEALVTIEL</sequence>
<organism evidence="2 3">
    <name type="scientific">Chitinophaga jiangningensis</name>
    <dbReference type="NCBI Taxonomy" id="1419482"/>
    <lineage>
        <taxon>Bacteria</taxon>
        <taxon>Pseudomonadati</taxon>
        <taxon>Bacteroidota</taxon>
        <taxon>Chitinophagia</taxon>
        <taxon>Chitinophagales</taxon>
        <taxon>Chitinophagaceae</taxon>
        <taxon>Chitinophaga</taxon>
    </lineage>
</organism>
<dbReference type="SUPFAM" id="SSF52343">
    <property type="entry name" value="Ferredoxin reductase-like, C-terminal NADP-linked domain"/>
    <property type="match status" value="1"/>
</dbReference>
<dbReference type="PANTHER" id="PTHR47354">
    <property type="entry name" value="NADH OXIDOREDUCTASE HCR"/>
    <property type="match status" value="1"/>
</dbReference>
<dbReference type="PANTHER" id="PTHR47354:SF5">
    <property type="entry name" value="PROTEIN RFBI"/>
    <property type="match status" value="1"/>
</dbReference>
<evidence type="ECO:0000313" key="2">
    <source>
        <dbReference type="EMBL" id="SHK80885.1"/>
    </source>
</evidence>
<dbReference type="InterPro" id="IPR039261">
    <property type="entry name" value="FNR_nucleotide-bd"/>
</dbReference>
<dbReference type="PROSITE" id="PS51384">
    <property type="entry name" value="FAD_FR"/>
    <property type="match status" value="1"/>
</dbReference>
<gene>
    <name evidence="2" type="ORF">SAMN05444266_101209</name>
</gene>
<protein>
    <recommendedName>
        <fullName evidence="1">FAD-binding FR-type domain-containing protein</fullName>
    </recommendedName>
</protein>
<dbReference type="GO" id="GO:0016491">
    <property type="term" value="F:oxidoreductase activity"/>
    <property type="evidence" value="ECO:0007669"/>
    <property type="project" value="InterPro"/>
</dbReference>
<name>A0A1M6VHQ6_9BACT</name>
<dbReference type="InterPro" id="IPR008333">
    <property type="entry name" value="Cbr1-like_FAD-bd_dom"/>
</dbReference>
<dbReference type="RefSeq" id="WP_073077139.1">
    <property type="nucleotide sequence ID" value="NZ_FRBL01000001.1"/>
</dbReference>
<dbReference type="Pfam" id="PF00175">
    <property type="entry name" value="NAD_binding_1"/>
    <property type="match status" value="1"/>
</dbReference>
<dbReference type="InterPro" id="IPR050415">
    <property type="entry name" value="MRET"/>
</dbReference>
<evidence type="ECO:0000313" key="3">
    <source>
        <dbReference type="Proteomes" id="UP000184420"/>
    </source>
</evidence>
<dbReference type="Proteomes" id="UP000184420">
    <property type="component" value="Unassembled WGS sequence"/>
</dbReference>
<dbReference type="CDD" id="cd06196">
    <property type="entry name" value="FNR_like_1"/>
    <property type="match status" value="1"/>
</dbReference>
<proteinExistence type="predicted"/>
<evidence type="ECO:0000259" key="1">
    <source>
        <dbReference type="PROSITE" id="PS51384"/>
    </source>
</evidence>
<dbReference type="Pfam" id="PF00970">
    <property type="entry name" value="FAD_binding_6"/>
    <property type="match status" value="1"/>
</dbReference>